<proteinExistence type="predicted"/>
<evidence type="ECO:0000256" key="2">
    <source>
        <dbReference type="ARBA" id="ARBA00012000"/>
    </source>
</evidence>
<keyword evidence="3" id="KW-0227">DNA damage</keyword>
<evidence type="ECO:0000313" key="6">
    <source>
        <dbReference type="Proteomes" id="UP000006892"/>
    </source>
</evidence>
<gene>
    <name evidence="5" type="ordered locus">REQ_44020</name>
</gene>
<dbReference type="EC" id="3.2.2.21" evidence="2"/>
<keyword evidence="4" id="KW-0234">DNA repair</keyword>
<dbReference type="PANTHER" id="PTHR43003:SF6">
    <property type="entry name" value="DNA GLYCOSYLASE"/>
    <property type="match status" value="1"/>
</dbReference>
<dbReference type="GO" id="GO:0006307">
    <property type="term" value="P:DNA alkylation repair"/>
    <property type="evidence" value="ECO:0007669"/>
    <property type="project" value="TreeGrafter"/>
</dbReference>
<dbReference type="AlphaFoldDB" id="A0A3S5YCM7"/>
<evidence type="ECO:0000256" key="4">
    <source>
        <dbReference type="ARBA" id="ARBA00023204"/>
    </source>
</evidence>
<reference evidence="5" key="1">
    <citation type="journal article" date="2010" name="PLoS Genet.">
        <title>The genome of a pathogenic rhodococcus: cooptive virulence underpinned by key gene acquisitions.</title>
        <authorList>
            <person name="Letek M."/>
            <person name="Gonzalez P."/>
            <person name="Macarthur I."/>
            <person name="Rodriguez H."/>
            <person name="Freeman T.C."/>
            <person name="Valero-Rello A."/>
            <person name="Blanco M."/>
            <person name="Buckley T."/>
            <person name="Cherevach I."/>
            <person name="Fahey R."/>
            <person name="Hapeshi A."/>
            <person name="Holdstock J."/>
            <person name="Leadon D."/>
            <person name="Navas J."/>
            <person name="Ocampo A."/>
            <person name="Quail M.A."/>
            <person name="Sanders M."/>
            <person name="Scortti M.M."/>
            <person name="Prescott J.F."/>
            <person name="Fogarty U."/>
            <person name="Meijer W.G."/>
            <person name="Parkhill J."/>
            <person name="Bentley S.D."/>
            <person name="Vazquez-Boland J.A."/>
        </authorList>
    </citation>
    <scope>NUCLEOTIDE SEQUENCE [LARGE SCALE GENOMIC DNA]</scope>
    <source>
        <strain evidence="5 6">103S</strain>
    </source>
</reference>
<dbReference type="InterPro" id="IPR003265">
    <property type="entry name" value="HhH-GPD_domain"/>
</dbReference>
<accession>A0A3S5YCM7</accession>
<dbReference type="GO" id="GO:0008725">
    <property type="term" value="F:DNA-3-methyladenine glycosylase activity"/>
    <property type="evidence" value="ECO:0007669"/>
    <property type="project" value="TreeGrafter"/>
</dbReference>
<comment type="catalytic activity">
    <reaction evidence="1">
        <text>Hydrolysis of alkylated DNA, releasing 3-methyladenine, 3-methylguanine, 7-methylguanine and 7-methyladenine.</text>
        <dbReference type="EC" id="3.2.2.21"/>
    </reaction>
</comment>
<dbReference type="GO" id="GO:0032993">
    <property type="term" value="C:protein-DNA complex"/>
    <property type="evidence" value="ECO:0007669"/>
    <property type="project" value="TreeGrafter"/>
</dbReference>
<dbReference type="GO" id="GO:0043916">
    <property type="term" value="F:DNA-7-methylguanine glycosylase activity"/>
    <property type="evidence" value="ECO:0007669"/>
    <property type="project" value="TreeGrafter"/>
</dbReference>
<dbReference type="InterPro" id="IPR051912">
    <property type="entry name" value="Alkylbase_DNA_Glycosylase/TA"/>
</dbReference>
<dbReference type="GO" id="GO:0006285">
    <property type="term" value="P:base-excision repair, AP site formation"/>
    <property type="evidence" value="ECO:0007669"/>
    <property type="project" value="TreeGrafter"/>
</dbReference>
<evidence type="ECO:0000313" key="5">
    <source>
        <dbReference type="EMBL" id="CBH50365.1"/>
    </source>
</evidence>
<dbReference type="Proteomes" id="UP001154400">
    <property type="component" value="Chromosome"/>
</dbReference>
<evidence type="ECO:0000256" key="1">
    <source>
        <dbReference type="ARBA" id="ARBA00000086"/>
    </source>
</evidence>
<dbReference type="KEGG" id="req:REQ_44020"/>
<dbReference type="SUPFAM" id="SSF48150">
    <property type="entry name" value="DNA-glycosylase"/>
    <property type="match status" value="1"/>
</dbReference>
<dbReference type="GO" id="GO:0005737">
    <property type="term" value="C:cytoplasm"/>
    <property type="evidence" value="ECO:0007669"/>
    <property type="project" value="TreeGrafter"/>
</dbReference>
<evidence type="ECO:0000256" key="3">
    <source>
        <dbReference type="ARBA" id="ARBA00022763"/>
    </source>
</evidence>
<dbReference type="GO" id="GO:0032131">
    <property type="term" value="F:alkylated DNA binding"/>
    <property type="evidence" value="ECO:0007669"/>
    <property type="project" value="TreeGrafter"/>
</dbReference>
<dbReference type="CDD" id="cd00056">
    <property type="entry name" value="ENDO3c"/>
    <property type="match status" value="1"/>
</dbReference>
<organism evidence="5">
    <name type="scientific">Rhodococcus hoagii (strain 103S)</name>
    <name type="common">Rhodococcus equi</name>
    <dbReference type="NCBI Taxonomy" id="685727"/>
    <lineage>
        <taxon>Bacteria</taxon>
        <taxon>Bacillati</taxon>
        <taxon>Actinomycetota</taxon>
        <taxon>Actinomycetes</taxon>
        <taxon>Mycobacteriales</taxon>
        <taxon>Nocardiaceae</taxon>
        <taxon>Prescottella</taxon>
    </lineage>
</organism>
<dbReference type="Gene3D" id="1.10.340.30">
    <property type="entry name" value="Hypothetical protein, domain 2"/>
    <property type="match status" value="1"/>
</dbReference>
<sequence length="311" mass="34513">MMTDTASEVRFELSTRRPVDLAPTLSPLRRGRFDPCHRREPDGSVWRTSLLPSGAVTYRLRQQGPSVVEARAWGPGAEELETYLPGLVGEDDAGRSDDFAPAHPKLAEAHRRFPNLRIVRTGRVMEALVPAILEQRVHGVAAQASWRRLVTKFGAPAPGPAPDGMRVPPGAEVWRRVPSWEFHHANVDPQRAKTIVACARVADRLEETVAMDRLDAYRRLRAVPGVGLWTAAEVSQRALGDADALSVGDFHLASVVGWTLLGRPLDDAGMVEYLADLRPHRYRAIRLLEISGQARKPKFGPRTPIVDHTWH</sequence>
<name>A0A3S5YCM7_RHOH1</name>
<protein>
    <recommendedName>
        <fullName evidence="2">DNA-3-methyladenine glycosylase II</fullName>
        <ecNumber evidence="2">3.2.2.21</ecNumber>
    </recommendedName>
</protein>
<dbReference type="InterPro" id="IPR011257">
    <property type="entry name" value="DNA_glycosylase"/>
</dbReference>
<dbReference type="EMBL" id="FN563149">
    <property type="protein sequence ID" value="CBH50365.1"/>
    <property type="molecule type" value="Genomic_DNA"/>
</dbReference>
<dbReference type="PANTHER" id="PTHR43003">
    <property type="entry name" value="DNA-3-METHYLADENINE GLYCOSYLASE"/>
    <property type="match status" value="1"/>
</dbReference>